<name>A0A370CIF4_9COXI</name>
<dbReference type="PANTHER" id="PTHR33991:SF1">
    <property type="entry name" value="DNA REPAIR PROTEIN RECO"/>
    <property type="match status" value="1"/>
</dbReference>
<evidence type="ECO:0000313" key="11">
    <source>
        <dbReference type="Proteomes" id="UP000226429"/>
    </source>
</evidence>
<proteinExistence type="inferred from homology"/>
<evidence type="ECO:0000256" key="7">
    <source>
        <dbReference type="ARBA" id="ARBA00033409"/>
    </source>
</evidence>
<evidence type="ECO:0000313" key="10">
    <source>
        <dbReference type="EMBL" id="RDH40639.1"/>
    </source>
</evidence>
<dbReference type="PANTHER" id="PTHR33991">
    <property type="entry name" value="DNA REPAIR PROTEIN RECO"/>
    <property type="match status" value="1"/>
</dbReference>
<keyword evidence="5 8" id="KW-0233">DNA recombination</keyword>
<evidence type="ECO:0000256" key="6">
    <source>
        <dbReference type="ARBA" id="ARBA00023204"/>
    </source>
</evidence>
<keyword evidence="11" id="KW-1185">Reference proteome</keyword>
<dbReference type="InterPro" id="IPR037278">
    <property type="entry name" value="ARFGAP/RecO"/>
</dbReference>
<reference evidence="10 11" key="2">
    <citation type="journal article" date="2018" name="J. Invertebr. Pathol.">
        <title>'Candidatus Aquirickettsiella gammari' (Gammaproteobacteria: Legionellales: Coxiellaceae): A bacterial pathogen of the freshwater crustacean Gammarus fossarum (Malacostraca: Amphipoda).</title>
        <authorList>
            <person name="Bojko J."/>
            <person name="Dunn A.M."/>
            <person name="Stebbing P.D."/>
            <person name="van Aerle R."/>
            <person name="Bacela-Spychalska K."/>
            <person name="Bean T.P."/>
            <person name="Urrutia A."/>
            <person name="Stentiford G.D."/>
        </authorList>
    </citation>
    <scope>NUCLEOTIDE SEQUENCE [LARGE SCALE GENOMIC DNA]</scope>
    <source>
        <strain evidence="10">RA15029</strain>
    </source>
</reference>
<dbReference type="GO" id="GO:0006302">
    <property type="term" value="P:double-strand break repair"/>
    <property type="evidence" value="ECO:0007669"/>
    <property type="project" value="TreeGrafter"/>
</dbReference>
<dbReference type="InterPro" id="IPR042242">
    <property type="entry name" value="RecO_C"/>
</dbReference>
<keyword evidence="4 8" id="KW-0227">DNA damage</keyword>
<dbReference type="HAMAP" id="MF_00201">
    <property type="entry name" value="RecO"/>
    <property type="match status" value="1"/>
</dbReference>
<evidence type="ECO:0000256" key="8">
    <source>
        <dbReference type="HAMAP-Rule" id="MF_00201"/>
    </source>
</evidence>
<dbReference type="Proteomes" id="UP000226429">
    <property type="component" value="Unassembled WGS sequence"/>
</dbReference>
<dbReference type="NCBIfam" id="TIGR00613">
    <property type="entry name" value="reco"/>
    <property type="match status" value="1"/>
</dbReference>
<dbReference type="AlphaFoldDB" id="A0A370CIF4"/>
<dbReference type="InterPro" id="IPR022572">
    <property type="entry name" value="DNA_rep/recomb_RecO_N"/>
</dbReference>
<dbReference type="EMBL" id="NMOS02000005">
    <property type="protein sequence ID" value="RDH40639.1"/>
    <property type="molecule type" value="Genomic_DNA"/>
</dbReference>
<evidence type="ECO:0000259" key="9">
    <source>
        <dbReference type="Pfam" id="PF11967"/>
    </source>
</evidence>
<comment type="similarity">
    <text evidence="2 8">Belongs to the RecO family.</text>
</comment>
<dbReference type="Gene3D" id="2.40.50.140">
    <property type="entry name" value="Nucleic acid-binding proteins"/>
    <property type="match status" value="1"/>
</dbReference>
<accession>A0A370CIF4</accession>
<dbReference type="InterPro" id="IPR012340">
    <property type="entry name" value="NA-bd_OB-fold"/>
</dbReference>
<dbReference type="GO" id="GO:0043590">
    <property type="term" value="C:bacterial nucleoid"/>
    <property type="evidence" value="ECO:0007669"/>
    <property type="project" value="TreeGrafter"/>
</dbReference>
<dbReference type="SUPFAM" id="SSF50249">
    <property type="entry name" value="Nucleic acid-binding proteins"/>
    <property type="match status" value="1"/>
</dbReference>
<keyword evidence="6 8" id="KW-0234">DNA repair</keyword>
<evidence type="ECO:0000256" key="5">
    <source>
        <dbReference type="ARBA" id="ARBA00023172"/>
    </source>
</evidence>
<feature type="domain" description="DNA replication/recombination mediator RecO N-terminal" evidence="9">
    <location>
        <begin position="8"/>
        <end position="80"/>
    </location>
</feature>
<evidence type="ECO:0000256" key="1">
    <source>
        <dbReference type="ARBA" id="ARBA00003065"/>
    </source>
</evidence>
<comment type="caution">
    <text evidence="10">The sequence shown here is derived from an EMBL/GenBank/DDBJ whole genome shotgun (WGS) entry which is preliminary data.</text>
</comment>
<dbReference type="Gene3D" id="1.20.1440.120">
    <property type="entry name" value="Recombination protein O, C-terminal domain"/>
    <property type="match status" value="1"/>
</dbReference>
<evidence type="ECO:0000256" key="3">
    <source>
        <dbReference type="ARBA" id="ARBA00021310"/>
    </source>
</evidence>
<dbReference type="InterPro" id="IPR003717">
    <property type="entry name" value="RecO"/>
</dbReference>
<dbReference type="SUPFAM" id="SSF57863">
    <property type="entry name" value="ArfGap/RecO-like zinc finger"/>
    <property type="match status" value="1"/>
</dbReference>
<protein>
    <recommendedName>
        <fullName evidence="3 8">DNA repair protein RecO</fullName>
    </recommendedName>
    <alternativeName>
        <fullName evidence="7 8">Recombination protein O</fullName>
    </alternativeName>
</protein>
<reference evidence="10 11" key="1">
    <citation type="journal article" date="2017" name="Int. J. Syst. Evol. Microbiol.">
        <title>Aquarickettsiella crustaci n. gen. n. sp. (Gammaproteobacteria: Legionellales: Coxiellaceae); a bacterial pathogen of the freshwater crustacean: Gammarus fossarum (Malacostraca: Amphipoda).</title>
        <authorList>
            <person name="Bojko J."/>
            <person name="Dunn A.M."/>
            <person name="Stebbing P.D."/>
            <person name="Van Aerle R."/>
            <person name="Bacela-Spychalska K."/>
            <person name="Bean T.P."/>
            <person name="Stentiford G.D."/>
        </authorList>
    </citation>
    <scope>NUCLEOTIDE SEQUENCE [LARGE SCALE GENOMIC DNA]</scope>
    <source>
        <strain evidence="10">RA15029</strain>
    </source>
</reference>
<dbReference type="Pfam" id="PF02565">
    <property type="entry name" value="RecO_C"/>
    <property type="match status" value="1"/>
</dbReference>
<organism evidence="10 11">
    <name type="scientific">Candidatus Aquirickettsiella gammari</name>
    <dbReference type="NCBI Taxonomy" id="2016198"/>
    <lineage>
        <taxon>Bacteria</taxon>
        <taxon>Pseudomonadati</taxon>
        <taxon>Pseudomonadota</taxon>
        <taxon>Gammaproteobacteria</taxon>
        <taxon>Legionellales</taxon>
        <taxon>Coxiellaceae</taxon>
        <taxon>Candidatus Aquirickettsiella</taxon>
    </lineage>
</organism>
<gene>
    <name evidence="8 10" type="primary">recO</name>
    <name evidence="10" type="ORF">CFE62_002465</name>
</gene>
<evidence type="ECO:0000256" key="2">
    <source>
        <dbReference type="ARBA" id="ARBA00007452"/>
    </source>
</evidence>
<evidence type="ECO:0000256" key="4">
    <source>
        <dbReference type="ARBA" id="ARBA00022763"/>
    </source>
</evidence>
<dbReference type="GO" id="GO:0006310">
    <property type="term" value="P:DNA recombination"/>
    <property type="evidence" value="ECO:0007669"/>
    <property type="project" value="UniProtKB-UniRule"/>
</dbReference>
<sequence>MLSTTQLQAAYILHTRPYRDTSLLIDAFTESHGRISLIAKGARGIRGKKSRFRGALQAFIPLLLSWRGKTELMNLLNAEPGNVQLSCLTGKLLVCGLYLNELLIRLLYRYDPHPQLFQAYQVALSTLPNNPNIALRLFEKKLLAELGYALYLHQESLTQQALLPDQSYQFIPSQGLVICLNKSIQKQLLFSGASLLAMHHEKWDTPTHLLDAKRLFRLALNHLLEGKTIRSRELLLIS</sequence>
<dbReference type="Pfam" id="PF11967">
    <property type="entry name" value="RecO_N"/>
    <property type="match status" value="1"/>
</dbReference>
<comment type="function">
    <text evidence="1 8">Involved in DNA repair and RecF pathway recombination.</text>
</comment>